<dbReference type="PROSITE" id="PS50110">
    <property type="entry name" value="RESPONSE_REGULATORY"/>
    <property type="match status" value="1"/>
</dbReference>
<dbReference type="SUPFAM" id="SSF46894">
    <property type="entry name" value="C-terminal effector domain of the bipartite response regulators"/>
    <property type="match status" value="1"/>
</dbReference>
<reference evidence="8 9" key="1">
    <citation type="journal article" date="2010" name="Science">
        <title>Genomic comparison of the ants Camponotus floridanus and Harpegnathos saltator.</title>
        <authorList>
            <person name="Bonasio R."/>
            <person name="Zhang G."/>
            <person name="Ye C."/>
            <person name="Mutti N.S."/>
            <person name="Fang X."/>
            <person name="Qin N."/>
            <person name="Donahue G."/>
            <person name="Yang P."/>
            <person name="Li Q."/>
            <person name="Li C."/>
            <person name="Zhang P."/>
            <person name="Huang Z."/>
            <person name="Berger S.L."/>
            <person name="Reinberg D."/>
            <person name="Wang J."/>
            <person name="Liebig J."/>
        </authorList>
    </citation>
    <scope>NUCLEOTIDE SEQUENCE [LARGE SCALE GENOMIC DNA]</scope>
    <source>
        <strain evidence="8 9">Hsal</strain>
    </source>
</reference>
<dbReference type="InterPro" id="IPR039420">
    <property type="entry name" value="WalR-like"/>
</dbReference>
<dbReference type="InterPro" id="IPR001789">
    <property type="entry name" value="Sig_transdc_resp-reg_receiver"/>
</dbReference>
<reference evidence="8 9" key="2">
    <citation type="journal article" date="2016" name="Sci. Rep.">
        <title>The genome of Rhizobiales bacteria in predatory ants reveals urease gene functions but no genes for nitrogen fixation.</title>
        <authorList>
            <person name="Neuvonen M.M."/>
            <person name="Tamarit D."/>
            <person name="Naslund K."/>
            <person name="Liebig J."/>
            <person name="Feldhaar H."/>
            <person name="Moran N.A."/>
            <person name="Guy L."/>
            <person name="Andersson S.G."/>
        </authorList>
    </citation>
    <scope>NUCLEOTIDE SEQUENCE [LARGE SCALE GENOMIC DNA]</scope>
    <source>
        <strain evidence="8 9">Hsal</strain>
    </source>
</reference>
<evidence type="ECO:0000313" key="9">
    <source>
        <dbReference type="Proteomes" id="UP000188912"/>
    </source>
</evidence>
<evidence type="ECO:0000256" key="1">
    <source>
        <dbReference type="ARBA" id="ARBA00023015"/>
    </source>
</evidence>
<dbReference type="KEGG" id="thd:BHV28_02410"/>
<gene>
    <name evidence="8" type="primary">ftcR</name>
    <name evidence="8" type="ORF">BHV28_02410</name>
</gene>
<keyword evidence="2 5" id="KW-0238">DNA-binding</keyword>
<comment type="caution">
    <text evidence="4">Lacks conserved residue(s) required for the propagation of feature annotation.</text>
</comment>
<dbReference type="EMBL" id="CP017315">
    <property type="protein sequence ID" value="AQS40963.1"/>
    <property type="molecule type" value="Genomic_DNA"/>
</dbReference>
<dbReference type="SUPFAM" id="SSF52172">
    <property type="entry name" value="CheY-like"/>
    <property type="match status" value="1"/>
</dbReference>
<dbReference type="InterPro" id="IPR011006">
    <property type="entry name" value="CheY-like_superfamily"/>
</dbReference>
<keyword evidence="1" id="KW-0805">Transcription regulation</keyword>
<dbReference type="GO" id="GO:0000156">
    <property type="term" value="F:phosphorelay response regulator activity"/>
    <property type="evidence" value="ECO:0007669"/>
    <property type="project" value="TreeGrafter"/>
</dbReference>
<dbReference type="PROSITE" id="PS51755">
    <property type="entry name" value="OMPR_PHOB"/>
    <property type="match status" value="1"/>
</dbReference>
<evidence type="ECO:0000256" key="4">
    <source>
        <dbReference type="PROSITE-ProRule" id="PRU00169"/>
    </source>
</evidence>
<dbReference type="Proteomes" id="UP000188912">
    <property type="component" value="Chromosome"/>
</dbReference>
<dbReference type="CDD" id="cd00383">
    <property type="entry name" value="trans_reg_C"/>
    <property type="match status" value="1"/>
</dbReference>
<dbReference type="AlphaFoldDB" id="A0A1U9JSX9"/>
<dbReference type="GO" id="GO:0000976">
    <property type="term" value="F:transcription cis-regulatory region binding"/>
    <property type="evidence" value="ECO:0007669"/>
    <property type="project" value="TreeGrafter"/>
</dbReference>
<keyword evidence="9" id="KW-1185">Reference proteome</keyword>
<dbReference type="SMART" id="SM00862">
    <property type="entry name" value="Trans_reg_C"/>
    <property type="match status" value="1"/>
</dbReference>
<evidence type="ECO:0000256" key="2">
    <source>
        <dbReference type="ARBA" id="ARBA00023125"/>
    </source>
</evidence>
<evidence type="ECO:0000256" key="3">
    <source>
        <dbReference type="ARBA" id="ARBA00023163"/>
    </source>
</evidence>
<evidence type="ECO:0000259" key="6">
    <source>
        <dbReference type="PROSITE" id="PS50110"/>
    </source>
</evidence>
<dbReference type="GO" id="GO:0032993">
    <property type="term" value="C:protein-DNA complex"/>
    <property type="evidence" value="ECO:0007669"/>
    <property type="project" value="TreeGrafter"/>
</dbReference>
<organism evidence="8 9">
    <name type="scientific">Candidatus Tokpelaia hoelldobleri</name>
    <dbReference type="NCBI Taxonomy" id="1902579"/>
    <lineage>
        <taxon>Bacteria</taxon>
        <taxon>Pseudomonadati</taxon>
        <taxon>Pseudomonadota</taxon>
        <taxon>Alphaproteobacteria</taxon>
        <taxon>Hyphomicrobiales</taxon>
        <taxon>Candidatus Tokpelaia</taxon>
    </lineage>
</organism>
<dbReference type="Pfam" id="PF00486">
    <property type="entry name" value="Trans_reg_C"/>
    <property type="match status" value="1"/>
</dbReference>
<protein>
    <submittedName>
        <fullName evidence="8">Flagellar transcriptional regulator FtcR</fullName>
    </submittedName>
</protein>
<keyword evidence="3" id="KW-0804">Transcription</keyword>
<sequence length="239" mass="27528">MIIFVDERRSVIAKYEALFAREGVSMAGLCPDDFDEWIETASVPDLAAVEAVLLGECQNRLERPKKIRRRSAVPLLALCDNHSLEQTLDLFRSGVDDVLNPTIHVREILARIGAIFRRRKIRPGNYDGVQFGPIRIFNDGRDPEVAGKEMSLPRRERQILEYFVNSRNRRVDKTQIFSAIYGLFNAEVEENVIESHISKLRKKLKKRLGYDAIDSKRFQGYRLEVRGAEEEPFSIRLHG</sequence>
<dbReference type="STRING" id="1902579.BHV28_02410"/>
<feature type="domain" description="OmpR/PhoB-type" evidence="7">
    <location>
        <begin position="126"/>
        <end position="225"/>
    </location>
</feature>
<evidence type="ECO:0000256" key="5">
    <source>
        <dbReference type="PROSITE-ProRule" id="PRU01091"/>
    </source>
</evidence>
<dbReference type="PANTHER" id="PTHR48111:SF67">
    <property type="entry name" value="TRANSCRIPTIONAL REGULATORY PROTEIN TCTD"/>
    <property type="match status" value="1"/>
</dbReference>
<dbReference type="GO" id="GO:0005829">
    <property type="term" value="C:cytosol"/>
    <property type="evidence" value="ECO:0007669"/>
    <property type="project" value="TreeGrafter"/>
</dbReference>
<name>A0A1U9JSX9_9HYPH</name>
<proteinExistence type="predicted"/>
<dbReference type="Gene3D" id="1.10.10.10">
    <property type="entry name" value="Winged helix-like DNA-binding domain superfamily/Winged helix DNA-binding domain"/>
    <property type="match status" value="1"/>
</dbReference>
<feature type="domain" description="Response regulatory" evidence="6">
    <location>
        <begin position="1"/>
        <end position="116"/>
    </location>
</feature>
<dbReference type="PANTHER" id="PTHR48111">
    <property type="entry name" value="REGULATOR OF RPOS"/>
    <property type="match status" value="1"/>
</dbReference>
<evidence type="ECO:0000313" key="8">
    <source>
        <dbReference type="EMBL" id="AQS40963.1"/>
    </source>
</evidence>
<feature type="DNA-binding region" description="OmpR/PhoB-type" evidence="5">
    <location>
        <begin position="126"/>
        <end position="225"/>
    </location>
</feature>
<keyword evidence="8" id="KW-0969">Cilium</keyword>
<dbReference type="InterPro" id="IPR001867">
    <property type="entry name" value="OmpR/PhoB-type_DNA-bd"/>
</dbReference>
<keyword evidence="8" id="KW-0966">Cell projection</keyword>
<keyword evidence="8" id="KW-0282">Flagellum</keyword>
<evidence type="ECO:0000259" key="7">
    <source>
        <dbReference type="PROSITE" id="PS51755"/>
    </source>
</evidence>
<dbReference type="InterPro" id="IPR036388">
    <property type="entry name" value="WH-like_DNA-bd_sf"/>
</dbReference>
<dbReference type="InterPro" id="IPR016032">
    <property type="entry name" value="Sig_transdc_resp-reg_C-effctor"/>
</dbReference>
<dbReference type="GO" id="GO:0006355">
    <property type="term" value="P:regulation of DNA-templated transcription"/>
    <property type="evidence" value="ECO:0007669"/>
    <property type="project" value="InterPro"/>
</dbReference>
<accession>A0A1U9JSX9</accession>